<evidence type="ECO:0000313" key="2">
    <source>
        <dbReference type="Proteomes" id="UP000663879"/>
    </source>
</evidence>
<dbReference type="EMBL" id="CAJNOC010001079">
    <property type="protein sequence ID" value="CAF0832969.1"/>
    <property type="molecule type" value="Genomic_DNA"/>
</dbReference>
<keyword evidence="2" id="KW-1185">Reference proteome</keyword>
<accession>A0A813UV84</accession>
<dbReference type="Proteomes" id="UP000663879">
    <property type="component" value="Unassembled WGS sequence"/>
</dbReference>
<protein>
    <submittedName>
        <fullName evidence="1">Uncharacterized protein</fullName>
    </submittedName>
</protein>
<evidence type="ECO:0000313" key="1">
    <source>
        <dbReference type="EMBL" id="CAF0832969.1"/>
    </source>
</evidence>
<dbReference type="AlphaFoldDB" id="A0A813UV84"/>
<name>A0A813UV84_9BILA</name>
<proteinExistence type="predicted"/>
<reference evidence="1" key="1">
    <citation type="submission" date="2021-02" db="EMBL/GenBank/DDBJ databases">
        <authorList>
            <person name="Nowell W R."/>
        </authorList>
    </citation>
    <scope>NUCLEOTIDE SEQUENCE</scope>
    <source>
        <strain evidence="1">Ploen Becks lab</strain>
    </source>
</reference>
<comment type="caution">
    <text evidence="1">The sequence shown here is derived from an EMBL/GenBank/DDBJ whole genome shotgun (WGS) entry which is preliminary data.</text>
</comment>
<gene>
    <name evidence="1" type="ORF">OXX778_LOCUS8062</name>
</gene>
<sequence>MSEKRSKTESMIEGPTRTIVQLPTKTEKKEPYEFPQNEYQWVDNYGKNESLSQLNDQNVRYDFSNLWSNQLSGFEAPHDGHLQFFENSLLNNFPENYNYGPLQNTHLSEFSYHQAILF</sequence>
<organism evidence="1 2">
    <name type="scientific">Brachionus calyciflorus</name>
    <dbReference type="NCBI Taxonomy" id="104777"/>
    <lineage>
        <taxon>Eukaryota</taxon>
        <taxon>Metazoa</taxon>
        <taxon>Spiralia</taxon>
        <taxon>Gnathifera</taxon>
        <taxon>Rotifera</taxon>
        <taxon>Eurotatoria</taxon>
        <taxon>Monogononta</taxon>
        <taxon>Pseudotrocha</taxon>
        <taxon>Ploima</taxon>
        <taxon>Brachionidae</taxon>
        <taxon>Brachionus</taxon>
    </lineage>
</organism>